<dbReference type="SMART" id="SM00516">
    <property type="entry name" value="SEC14"/>
    <property type="match status" value="1"/>
</dbReference>
<reference evidence="3" key="1">
    <citation type="journal article" date="2023" name="GigaByte">
        <title>Genome assembly of the bearded iris, Iris pallida Lam.</title>
        <authorList>
            <person name="Bruccoleri R.E."/>
            <person name="Oakeley E.J."/>
            <person name="Faust A.M.E."/>
            <person name="Altorfer M."/>
            <person name="Dessus-Babus S."/>
            <person name="Burckhardt D."/>
            <person name="Oertli M."/>
            <person name="Naumann U."/>
            <person name="Petersen F."/>
            <person name="Wong J."/>
        </authorList>
    </citation>
    <scope>NUCLEOTIDE SEQUENCE</scope>
    <source>
        <strain evidence="3">GSM-AAB239-AS_SAM_17_03QT</strain>
    </source>
</reference>
<dbReference type="Proteomes" id="UP001140949">
    <property type="component" value="Unassembled WGS sequence"/>
</dbReference>
<evidence type="ECO:0000259" key="2">
    <source>
        <dbReference type="PROSITE" id="PS50191"/>
    </source>
</evidence>
<proteinExistence type="predicted"/>
<dbReference type="Gene3D" id="3.40.525.10">
    <property type="entry name" value="CRAL-TRIO lipid binding domain"/>
    <property type="match status" value="1"/>
</dbReference>
<feature type="region of interest" description="Disordered" evidence="1">
    <location>
        <begin position="202"/>
        <end position="233"/>
    </location>
</feature>
<feature type="compositionally biased region" description="Basic and acidic residues" evidence="1">
    <location>
        <begin position="205"/>
        <end position="215"/>
    </location>
</feature>
<feature type="domain" description="CRAL-TRIO" evidence="2">
    <location>
        <begin position="31"/>
        <end position="183"/>
    </location>
</feature>
<evidence type="ECO:0000256" key="1">
    <source>
        <dbReference type="SAM" id="MobiDB-lite"/>
    </source>
</evidence>
<dbReference type="InterPro" id="IPR052578">
    <property type="entry name" value="PI_Transfer_CRAL-TRIO"/>
</dbReference>
<dbReference type="EMBL" id="JANAVB010023871">
    <property type="protein sequence ID" value="KAJ6822849.1"/>
    <property type="molecule type" value="Genomic_DNA"/>
</dbReference>
<evidence type="ECO:0000313" key="3">
    <source>
        <dbReference type="EMBL" id="KAJ6822849.1"/>
    </source>
</evidence>
<dbReference type="PANTHER" id="PTHR45824">
    <property type="entry name" value="GH16843P"/>
    <property type="match status" value="1"/>
</dbReference>
<sequence>MLEESLKWRTAYKPEEIHWLEVEHESETGKAYRGNFKDREGRTVLVMTPAKQNTTSHDNQLRHLVYLLENAILNLPEDQEQMVWLIDFTGWSLSNAVSMKTSKETLNILQNHYPERLGAAFVFNPPRIFEAFWKVIKVFVDPTTYQKIHFVYPKKPESMNLMEKHFDLDVLPADFGGNNKTEYDHEEYSALMMKDDTKLAAAWGSDEKPSHEARENPSTTAAPEPSLVPAQVS</sequence>
<dbReference type="InterPro" id="IPR036865">
    <property type="entry name" value="CRAL-TRIO_dom_sf"/>
</dbReference>
<protein>
    <submittedName>
        <fullName evidence="3">Phosphatidylinositol transfer protein PDR16-like isoform X2</fullName>
    </submittedName>
</protein>
<dbReference type="SUPFAM" id="SSF52087">
    <property type="entry name" value="CRAL/TRIO domain"/>
    <property type="match status" value="1"/>
</dbReference>
<accession>A0AAX6G2B0</accession>
<dbReference type="PROSITE" id="PS50191">
    <property type="entry name" value="CRAL_TRIO"/>
    <property type="match status" value="1"/>
</dbReference>
<dbReference type="AlphaFoldDB" id="A0AAX6G2B0"/>
<dbReference type="InterPro" id="IPR001251">
    <property type="entry name" value="CRAL-TRIO_dom"/>
</dbReference>
<gene>
    <name evidence="3" type="ORF">M6B38_387925</name>
</gene>
<keyword evidence="4" id="KW-1185">Reference proteome</keyword>
<name>A0AAX6G2B0_IRIPA</name>
<reference evidence="3" key="2">
    <citation type="submission" date="2023-04" db="EMBL/GenBank/DDBJ databases">
        <authorList>
            <person name="Bruccoleri R.E."/>
            <person name="Oakeley E.J."/>
            <person name="Faust A.-M."/>
            <person name="Dessus-Babus S."/>
            <person name="Altorfer M."/>
            <person name="Burckhardt D."/>
            <person name="Oertli M."/>
            <person name="Naumann U."/>
            <person name="Petersen F."/>
            <person name="Wong J."/>
        </authorList>
    </citation>
    <scope>NUCLEOTIDE SEQUENCE</scope>
    <source>
        <strain evidence="3">GSM-AAB239-AS_SAM_17_03QT</strain>
        <tissue evidence="3">Leaf</tissue>
    </source>
</reference>
<organism evidence="3 4">
    <name type="scientific">Iris pallida</name>
    <name type="common">Sweet iris</name>
    <dbReference type="NCBI Taxonomy" id="29817"/>
    <lineage>
        <taxon>Eukaryota</taxon>
        <taxon>Viridiplantae</taxon>
        <taxon>Streptophyta</taxon>
        <taxon>Embryophyta</taxon>
        <taxon>Tracheophyta</taxon>
        <taxon>Spermatophyta</taxon>
        <taxon>Magnoliopsida</taxon>
        <taxon>Liliopsida</taxon>
        <taxon>Asparagales</taxon>
        <taxon>Iridaceae</taxon>
        <taxon>Iridoideae</taxon>
        <taxon>Irideae</taxon>
        <taxon>Iris</taxon>
    </lineage>
</organism>
<comment type="caution">
    <text evidence="3">The sequence shown here is derived from an EMBL/GenBank/DDBJ whole genome shotgun (WGS) entry which is preliminary data.</text>
</comment>
<dbReference type="GO" id="GO:0008526">
    <property type="term" value="F:phosphatidylinositol transfer activity"/>
    <property type="evidence" value="ECO:0007669"/>
    <property type="project" value="TreeGrafter"/>
</dbReference>
<dbReference type="CDD" id="cd00170">
    <property type="entry name" value="SEC14"/>
    <property type="match status" value="1"/>
</dbReference>
<dbReference type="Pfam" id="PF00650">
    <property type="entry name" value="CRAL_TRIO"/>
    <property type="match status" value="1"/>
</dbReference>
<dbReference type="PANTHER" id="PTHR45824:SF22">
    <property type="entry name" value="SEC14P-LIKE PHOSPHATIDYLINOSITOL TRANSFER FAMILY PROTEIN"/>
    <property type="match status" value="1"/>
</dbReference>
<evidence type="ECO:0000313" key="4">
    <source>
        <dbReference type="Proteomes" id="UP001140949"/>
    </source>
</evidence>